<keyword evidence="6" id="KW-1185">Reference proteome</keyword>
<accession>A0A9W9Y9Y3</accession>
<feature type="domain" description="TNFR-Cys" evidence="4">
    <location>
        <begin position="59"/>
        <end position="104"/>
    </location>
</feature>
<dbReference type="Gene3D" id="2.10.50.10">
    <property type="entry name" value="Tumor Necrosis Factor Receptor, subunit A, domain 2"/>
    <property type="match status" value="1"/>
</dbReference>
<dbReference type="InterPro" id="IPR052302">
    <property type="entry name" value="Neurotrophin_rcpt-DD"/>
</dbReference>
<evidence type="ECO:0000313" key="6">
    <source>
        <dbReference type="Proteomes" id="UP001163046"/>
    </source>
</evidence>
<sequence>MIMQSQKMAVNPSCSTQQQRLRKDRGLSSFNLYKLACDIIHVAVIALLLSVASAKPTNPCTENQFWVYDNDGSTSCENCSPCPPGQTISPECGKRLQASAMVTCVPCKPGVSFSSKHDTLSCTPCSSCSKDQVVLRNCTKQLDIKCAKQCYSKDRYYDDDKGDCFACSRCCGDDQDVMEDECKGKLGAGSNMICSFYSSVNRCEKSTTSPQTPTTIINPTTAANNHTSASQDSKREHTVPPTTQSTGSPHLSQRKDQDLLAAVGIPVGILVLLVCCGCFYFFKKRQVNTYFGCNHDAESGSHDSVTEAQYSVNNKQMRDDPPLTCSCEIATLEEERQSHTHSVTLLENQTARSSQDSKLLSSLLQHESDGVQKIYDRLDTKMPGVGHYRAVALHYGLDHFQITSRLETDDEGPSRALIKILAATKPKLTVIEFVTVVRKKAKRNDVADLLEKYDADHVNKEMYQM</sequence>
<feature type="compositionally biased region" description="Polar residues" evidence="2">
    <location>
        <begin position="240"/>
        <end position="251"/>
    </location>
</feature>
<dbReference type="GO" id="GO:0007266">
    <property type="term" value="P:Rho protein signal transduction"/>
    <property type="evidence" value="ECO:0007669"/>
    <property type="project" value="TreeGrafter"/>
</dbReference>
<dbReference type="Proteomes" id="UP001163046">
    <property type="component" value="Unassembled WGS sequence"/>
</dbReference>
<dbReference type="Gene3D" id="1.10.533.10">
    <property type="entry name" value="Death Domain, Fas"/>
    <property type="match status" value="1"/>
</dbReference>
<evidence type="ECO:0000256" key="2">
    <source>
        <dbReference type="SAM" id="MobiDB-lite"/>
    </source>
</evidence>
<dbReference type="PROSITE" id="PS50050">
    <property type="entry name" value="TNFR_NGFR_2"/>
    <property type="match status" value="2"/>
</dbReference>
<dbReference type="PROSITE" id="PS00652">
    <property type="entry name" value="TNFR_NGFR_1"/>
    <property type="match status" value="1"/>
</dbReference>
<dbReference type="Pfam" id="PF00020">
    <property type="entry name" value="TNFR_c6"/>
    <property type="match status" value="1"/>
</dbReference>
<dbReference type="GO" id="GO:0048406">
    <property type="term" value="F:nerve growth factor binding"/>
    <property type="evidence" value="ECO:0007669"/>
    <property type="project" value="TreeGrafter"/>
</dbReference>
<dbReference type="InterPro" id="IPR001368">
    <property type="entry name" value="TNFR/NGFR_Cys_rich_reg"/>
</dbReference>
<evidence type="ECO:0000256" key="3">
    <source>
        <dbReference type="SAM" id="Phobius"/>
    </source>
</evidence>
<feature type="compositionally biased region" description="Low complexity" evidence="2">
    <location>
        <begin position="207"/>
        <end position="227"/>
    </location>
</feature>
<feature type="disulfide bond" evidence="1">
    <location>
        <begin position="79"/>
        <end position="92"/>
    </location>
</feature>
<protein>
    <recommendedName>
        <fullName evidence="4">TNFR-Cys domain-containing protein</fullName>
    </recommendedName>
</protein>
<feature type="disulfide bond" evidence="1">
    <location>
        <begin position="125"/>
        <end position="138"/>
    </location>
</feature>
<proteinExistence type="predicted"/>
<keyword evidence="3" id="KW-0472">Membrane</keyword>
<dbReference type="GO" id="GO:0005035">
    <property type="term" value="F:death receptor activity"/>
    <property type="evidence" value="ECO:0007669"/>
    <property type="project" value="TreeGrafter"/>
</dbReference>
<reference evidence="5" key="1">
    <citation type="submission" date="2023-01" db="EMBL/GenBank/DDBJ databases">
        <title>Genome assembly of the deep-sea coral Lophelia pertusa.</title>
        <authorList>
            <person name="Herrera S."/>
            <person name="Cordes E."/>
        </authorList>
    </citation>
    <scope>NUCLEOTIDE SEQUENCE</scope>
    <source>
        <strain evidence="5">USNM1676648</strain>
        <tissue evidence="5">Polyp</tissue>
    </source>
</reference>
<dbReference type="InterPro" id="IPR011029">
    <property type="entry name" value="DEATH-like_dom_sf"/>
</dbReference>
<comment type="caution">
    <text evidence="1">Lacks conserved residue(s) required for the propagation of feature annotation.</text>
</comment>
<dbReference type="EMBL" id="MU827801">
    <property type="protein sequence ID" value="KAJ7327375.1"/>
    <property type="molecule type" value="Genomic_DNA"/>
</dbReference>
<feature type="repeat" description="TNFR-Cys" evidence="1">
    <location>
        <begin position="106"/>
        <end position="146"/>
    </location>
</feature>
<keyword evidence="3" id="KW-0812">Transmembrane</keyword>
<keyword evidence="3" id="KW-1133">Transmembrane helix</keyword>
<dbReference type="AlphaFoldDB" id="A0A9W9Y9Y3"/>
<keyword evidence="1" id="KW-1015">Disulfide bond</keyword>
<organism evidence="5 6">
    <name type="scientific">Desmophyllum pertusum</name>
    <dbReference type="NCBI Taxonomy" id="174260"/>
    <lineage>
        <taxon>Eukaryota</taxon>
        <taxon>Metazoa</taxon>
        <taxon>Cnidaria</taxon>
        <taxon>Anthozoa</taxon>
        <taxon>Hexacorallia</taxon>
        <taxon>Scleractinia</taxon>
        <taxon>Caryophylliina</taxon>
        <taxon>Caryophylliidae</taxon>
        <taxon>Desmophyllum</taxon>
    </lineage>
</organism>
<comment type="caution">
    <text evidence="5">The sequence shown here is derived from an EMBL/GenBank/DDBJ whole genome shotgun (WGS) entry which is preliminary data.</text>
</comment>
<feature type="domain" description="TNFR-Cys" evidence="4">
    <location>
        <begin position="106"/>
        <end position="146"/>
    </location>
</feature>
<evidence type="ECO:0000259" key="4">
    <source>
        <dbReference type="PROSITE" id="PS50050"/>
    </source>
</evidence>
<feature type="transmembrane region" description="Helical" evidence="3">
    <location>
        <begin position="259"/>
        <end position="282"/>
    </location>
</feature>
<feature type="region of interest" description="Disordered" evidence="2">
    <location>
        <begin position="207"/>
        <end position="253"/>
    </location>
</feature>
<dbReference type="SMART" id="SM00208">
    <property type="entry name" value="TNFR"/>
    <property type="match status" value="2"/>
</dbReference>
<dbReference type="PANTHER" id="PTHR46605">
    <property type="entry name" value="TUMOR NECROSIS FACTOR RECEPTOR"/>
    <property type="match status" value="1"/>
</dbReference>
<evidence type="ECO:0000256" key="1">
    <source>
        <dbReference type="PROSITE-ProRule" id="PRU00206"/>
    </source>
</evidence>
<name>A0A9W9Y9Y3_9CNID</name>
<dbReference type="GO" id="GO:0009986">
    <property type="term" value="C:cell surface"/>
    <property type="evidence" value="ECO:0007669"/>
    <property type="project" value="TreeGrafter"/>
</dbReference>
<gene>
    <name evidence="5" type="ORF">OS493_027065</name>
</gene>
<feature type="disulfide bond" evidence="1">
    <location>
        <begin position="128"/>
        <end position="146"/>
    </location>
</feature>
<dbReference type="GO" id="GO:0015026">
    <property type="term" value="F:coreceptor activity"/>
    <property type="evidence" value="ECO:0007669"/>
    <property type="project" value="TreeGrafter"/>
</dbReference>
<feature type="disulfide bond" evidence="1">
    <location>
        <begin position="107"/>
        <end position="122"/>
    </location>
</feature>
<dbReference type="OrthoDB" id="5984146at2759"/>
<dbReference type="GO" id="GO:0005886">
    <property type="term" value="C:plasma membrane"/>
    <property type="evidence" value="ECO:0007669"/>
    <property type="project" value="TreeGrafter"/>
</dbReference>
<evidence type="ECO:0000313" key="5">
    <source>
        <dbReference type="EMBL" id="KAJ7327375.1"/>
    </source>
</evidence>
<feature type="repeat" description="TNFR-Cys" evidence="1">
    <location>
        <begin position="59"/>
        <end position="104"/>
    </location>
</feature>
<dbReference type="PANTHER" id="PTHR46605:SF2">
    <property type="entry name" value="TNFR-CYS DOMAIN-CONTAINING PROTEIN"/>
    <property type="match status" value="1"/>
</dbReference>